<dbReference type="RefSeq" id="WP_239164155.1">
    <property type="nucleotide sequence ID" value="NZ_BAAATY010000008.1"/>
</dbReference>
<feature type="region of interest" description="Disordered" evidence="1">
    <location>
        <begin position="167"/>
        <end position="278"/>
    </location>
</feature>
<evidence type="ECO:0008006" key="4">
    <source>
        <dbReference type="Google" id="ProtNLM"/>
    </source>
</evidence>
<proteinExistence type="predicted"/>
<comment type="caution">
    <text evidence="2">The sequence shown here is derived from an EMBL/GenBank/DDBJ whole genome shotgun (WGS) entry which is preliminary data.</text>
</comment>
<organism evidence="2 3">
    <name type="scientific">Actinoplanes palleronii</name>
    <dbReference type="NCBI Taxonomy" id="113570"/>
    <lineage>
        <taxon>Bacteria</taxon>
        <taxon>Bacillati</taxon>
        <taxon>Actinomycetota</taxon>
        <taxon>Actinomycetes</taxon>
        <taxon>Micromonosporales</taxon>
        <taxon>Micromonosporaceae</taxon>
        <taxon>Actinoplanes</taxon>
    </lineage>
</organism>
<dbReference type="Proteomes" id="UP000624709">
    <property type="component" value="Unassembled WGS sequence"/>
</dbReference>
<accession>A0ABQ4B4E3</accession>
<evidence type="ECO:0000256" key="1">
    <source>
        <dbReference type="SAM" id="MobiDB-lite"/>
    </source>
</evidence>
<evidence type="ECO:0000313" key="3">
    <source>
        <dbReference type="Proteomes" id="UP000624709"/>
    </source>
</evidence>
<feature type="compositionally biased region" description="Acidic residues" evidence="1">
    <location>
        <begin position="173"/>
        <end position="191"/>
    </location>
</feature>
<keyword evidence="3" id="KW-1185">Reference proteome</keyword>
<evidence type="ECO:0000313" key="2">
    <source>
        <dbReference type="EMBL" id="GIE65140.1"/>
    </source>
</evidence>
<protein>
    <recommendedName>
        <fullName evidence="4">Transposase</fullName>
    </recommendedName>
</protein>
<name>A0ABQ4B4E3_9ACTN</name>
<feature type="compositionally biased region" description="Basic and acidic residues" evidence="1">
    <location>
        <begin position="222"/>
        <end position="275"/>
    </location>
</feature>
<feature type="compositionally biased region" description="Low complexity" evidence="1">
    <location>
        <begin position="193"/>
        <end position="205"/>
    </location>
</feature>
<reference evidence="2 3" key="1">
    <citation type="submission" date="2021-01" db="EMBL/GenBank/DDBJ databases">
        <title>Whole genome shotgun sequence of Actinoplanes palleronii NBRC 14916.</title>
        <authorList>
            <person name="Komaki H."/>
            <person name="Tamura T."/>
        </authorList>
    </citation>
    <scope>NUCLEOTIDE SEQUENCE [LARGE SCALE GENOMIC DNA]</scope>
    <source>
        <strain evidence="2 3">NBRC 14916</strain>
    </source>
</reference>
<dbReference type="EMBL" id="BOMS01000016">
    <property type="protein sequence ID" value="GIE65140.1"/>
    <property type="molecule type" value="Genomic_DNA"/>
</dbReference>
<gene>
    <name evidence="2" type="ORF">Apa02nite_012480</name>
</gene>
<sequence length="331" mass="35633">MTDANVTDDVLRRLYEEPPEGFVATRAAAIEQARAAGDRDTAKRLAACKKPTVAAWVVNLLARRRPDLIGELVTLSEALRSAQRDLHGDQLRELSLQRRQFVSALVADARKLAVAAGAGAGKLPLGEVEATLTAALADPEVAAQVRTGRLIRAAAYAGFGEVPRPRLRLITGGDEDPESDGPEGDADEGEELGAGPEAGRGPAAGHVTTPGLGTVPGMGHEAAQEARERAARERRRREVERKRRELERELSAAEAAERRADQQLERAETAERDAEGLVDDLEAELAELERRRAEAVAEVGRRKLARRGAERETAAARRRVGDVQAALEDLG</sequence>